<dbReference type="Proteomes" id="UP000660885">
    <property type="component" value="Unassembled WGS sequence"/>
</dbReference>
<dbReference type="EMBL" id="JAETWB010000019">
    <property type="protein sequence ID" value="MBL6080917.1"/>
    <property type="molecule type" value="Genomic_DNA"/>
</dbReference>
<gene>
    <name evidence="2" type="ORF">JMJ56_23160</name>
</gene>
<protein>
    <submittedName>
        <fullName evidence="2">DUF927 domain-containing protein</fullName>
    </submittedName>
</protein>
<feature type="domain" description="DUF927" evidence="1">
    <location>
        <begin position="56"/>
        <end position="321"/>
    </location>
</feature>
<accession>A0ABS1UB58</accession>
<dbReference type="RefSeq" id="WP_202834146.1">
    <property type="nucleotide sequence ID" value="NZ_JAETWB010000019.1"/>
</dbReference>
<evidence type="ECO:0000259" key="1">
    <source>
        <dbReference type="Pfam" id="PF06048"/>
    </source>
</evidence>
<evidence type="ECO:0000313" key="3">
    <source>
        <dbReference type="Proteomes" id="UP000660885"/>
    </source>
</evidence>
<organism evidence="2 3">
    <name type="scientific">Belnapia arida</name>
    <dbReference type="NCBI Taxonomy" id="2804533"/>
    <lineage>
        <taxon>Bacteria</taxon>
        <taxon>Pseudomonadati</taxon>
        <taxon>Pseudomonadota</taxon>
        <taxon>Alphaproteobacteria</taxon>
        <taxon>Acetobacterales</taxon>
        <taxon>Roseomonadaceae</taxon>
        <taxon>Belnapia</taxon>
    </lineage>
</organism>
<keyword evidence="3" id="KW-1185">Reference proteome</keyword>
<comment type="caution">
    <text evidence="2">The sequence shown here is derived from an EMBL/GenBank/DDBJ whole genome shotgun (WGS) entry which is preliminary data.</text>
</comment>
<name>A0ABS1UB58_9PROT</name>
<dbReference type="Pfam" id="PF06048">
    <property type="entry name" value="DUF927"/>
    <property type="match status" value="1"/>
</dbReference>
<proteinExistence type="predicted"/>
<reference evidence="2 3" key="1">
    <citation type="submission" date="2021-01" db="EMBL/GenBank/DDBJ databases">
        <title>Belnapia mucosa sp. nov. and Belnapia arida sp. nov., isolated from the Tabernas Desert (Almeria, Spain).</title>
        <authorList>
            <person name="Molina-Menor E."/>
            <person name="Vidal-Verdu A."/>
            <person name="Calonge A."/>
            <person name="Satari L."/>
            <person name="Pereto J."/>
            <person name="Porcar M."/>
        </authorList>
    </citation>
    <scope>NUCLEOTIDE SEQUENCE [LARGE SCALE GENOMIC DNA]</scope>
    <source>
        <strain evidence="2 3">T18</strain>
    </source>
</reference>
<evidence type="ECO:0000313" key="2">
    <source>
        <dbReference type="EMBL" id="MBL6080917.1"/>
    </source>
</evidence>
<dbReference type="InterPro" id="IPR009270">
    <property type="entry name" value="DUF927"/>
</dbReference>
<sequence length="600" mass="63726">MNKNDDHNQAMSMEEIIAAEGGAFSDERDLAVPMTGCDRLPHGFMMTARGLRFRPEGAEHAAIVTLDPFDVRGRIADADGTNPGTAIGWTDNLGRRLETIVSDTLLHSSGGALPAELARRGLRCAVNSEKHLRFFFSALDCGTQIERCERPGWQMGGVYVLPTGEVFGAPAGSHHLATRSPDRCCQAGDLDAWKETVAAPAVGNSRLAYGICQSLTGPLLEAAQEAFVASHLQGGSSTGKSTVLEAAASVWGRPDARDAVRSWRSTDNALESVAALANDGLLALDELGQAPPETVAASLYMLANGAGKARATTDGSARAVRSWRTSLFSTGERSPEDIIRTAGRSRDNPAGLDVRLAVISADAGKGMGAFECLHGHPSPRAFADALRAAAARHYGTAGRAWLAALVRERDPTGKFDAAVRQKAAEVAARMTPAGADGQVARVVGKMALVAVAGELAIAFGVLPWPAGTAEQAVAECCRAWLARRGSTRAREELDVLRAVQSFVAAHGQARFEDVDGTTEYEPVVRDRAGWKTPSHFLFTAPAFAEAVRPAGKKDAAKVLRKEGFMAEAGSTREYVRDQQRARVYAVNRDILGWSEDAGEG</sequence>